<name>A0A244CUN2_PSEDV</name>
<keyword evidence="2" id="KW-1185">Reference proteome</keyword>
<protein>
    <submittedName>
        <fullName evidence="1">Uncharacterized protein</fullName>
    </submittedName>
</protein>
<reference evidence="1 2" key="1">
    <citation type="submission" date="2017-02" db="EMBL/GenBank/DDBJ databases">
        <title>Pseudoalteromonas ulvae TC14 Genome.</title>
        <authorList>
            <person name="Molmeret M."/>
        </authorList>
    </citation>
    <scope>NUCLEOTIDE SEQUENCE [LARGE SCALE GENOMIC DNA]</scope>
    <source>
        <strain evidence="1">TC14</strain>
    </source>
</reference>
<comment type="caution">
    <text evidence="1">The sequence shown here is derived from an EMBL/GenBank/DDBJ whole genome shotgun (WGS) entry which is preliminary data.</text>
</comment>
<dbReference type="Proteomes" id="UP000194841">
    <property type="component" value="Unassembled WGS sequence"/>
</dbReference>
<sequence>MNKKLDKLLKTHQKLIHSENQKVVSHVQRAKDDWILNTVMIEGCDVAFKFQRKKKYKSLVGAQVNLTYYPQTDTVAGFEIEVMKVVRIKIA</sequence>
<proteinExistence type="predicted"/>
<organism evidence="1 2">
    <name type="scientific">Pseudoalteromonas ulvae</name>
    <dbReference type="NCBI Taxonomy" id="107327"/>
    <lineage>
        <taxon>Bacteria</taxon>
        <taxon>Pseudomonadati</taxon>
        <taxon>Pseudomonadota</taxon>
        <taxon>Gammaproteobacteria</taxon>
        <taxon>Alteromonadales</taxon>
        <taxon>Pseudoalteromonadaceae</taxon>
        <taxon>Pseudoalteromonas</taxon>
    </lineage>
</organism>
<dbReference type="AlphaFoldDB" id="A0A244CUN2"/>
<dbReference type="OrthoDB" id="5822620at2"/>
<evidence type="ECO:0000313" key="1">
    <source>
        <dbReference type="EMBL" id="OUL58949.1"/>
    </source>
</evidence>
<accession>A0A244CUN2</accession>
<dbReference type="EMBL" id="MWPV01000001">
    <property type="protein sequence ID" value="OUL58949.1"/>
    <property type="molecule type" value="Genomic_DNA"/>
</dbReference>
<gene>
    <name evidence="1" type="ORF">B1199_01305</name>
</gene>
<evidence type="ECO:0000313" key="2">
    <source>
        <dbReference type="Proteomes" id="UP000194841"/>
    </source>
</evidence>
<dbReference type="RefSeq" id="WP_086742325.1">
    <property type="nucleotide sequence ID" value="NZ_MWPV01000001.1"/>
</dbReference>